<reference evidence="1 2" key="1">
    <citation type="submission" date="2020-09" db="EMBL/GenBank/DDBJ databases">
        <title>Genome seq and assembly of Chryseobacterium sp.</title>
        <authorList>
            <person name="Chhetri G."/>
        </authorList>
    </citation>
    <scope>NUCLEOTIDE SEQUENCE [LARGE SCALE GENOMIC DNA]</scope>
    <source>
        <strain evidence="1 2">GCR10</strain>
    </source>
</reference>
<name>A0ABR8Z8T9_9FLAO</name>
<protein>
    <recommendedName>
        <fullName evidence="3">GNAT family N-acetyltransferase</fullName>
    </recommendedName>
</protein>
<evidence type="ECO:0000313" key="2">
    <source>
        <dbReference type="Proteomes" id="UP000637299"/>
    </source>
</evidence>
<gene>
    <name evidence="1" type="ORF">IC610_04480</name>
</gene>
<keyword evidence="2" id="KW-1185">Reference proteome</keyword>
<sequence>MIRKLKYHEIDFEKYSQCIENSAQRKYSATKQFLDLTSGKKWEVLVYGDYEAMMPVPYVMKLGFKIVQNPRLCQQLGIYSKLDEKKINDSFFNFLSKKYIVRYYSFNDSNEFSFQLNFRKNYLILPDSYENVYSKFSPKRKRKLRTDPEVQKDMMIRKISFKDSELFIRNTLKGADKANDIAEYISLFEILYSNDCLFFEALYYQNEIINIIAVYTDENTAVLLGTFNHQDYIKLSGASILIDKVLKETVEHKIFDFEGGNLPNLDEFFRGFRPEMKPYFYISNNVKDLIRATIKKYLKI</sequence>
<proteinExistence type="predicted"/>
<evidence type="ECO:0000313" key="1">
    <source>
        <dbReference type="EMBL" id="MBD8081679.1"/>
    </source>
</evidence>
<dbReference type="InterPro" id="IPR016181">
    <property type="entry name" value="Acyl_CoA_acyltransferase"/>
</dbReference>
<dbReference type="SUPFAM" id="SSF55729">
    <property type="entry name" value="Acyl-CoA N-acyltransferases (Nat)"/>
    <property type="match status" value="1"/>
</dbReference>
<evidence type="ECO:0008006" key="3">
    <source>
        <dbReference type="Google" id="ProtNLM"/>
    </source>
</evidence>
<comment type="caution">
    <text evidence="1">The sequence shown here is derived from an EMBL/GenBank/DDBJ whole genome shotgun (WGS) entry which is preliminary data.</text>
</comment>
<dbReference type="Proteomes" id="UP000637299">
    <property type="component" value="Unassembled WGS sequence"/>
</dbReference>
<dbReference type="Gene3D" id="3.40.630.30">
    <property type="match status" value="1"/>
</dbReference>
<dbReference type="RefSeq" id="WP_191735426.1">
    <property type="nucleotide sequence ID" value="NZ_JACYFS010000001.1"/>
</dbReference>
<accession>A0ABR8Z8T9</accession>
<organism evidence="1 2">
    <name type="scientific">Chryseobacterium caseinilyticum</name>
    <dbReference type="NCBI Taxonomy" id="2771428"/>
    <lineage>
        <taxon>Bacteria</taxon>
        <taxon>Pseudomonadati</taxon>
        <taxon>Bacteroidota</taxon>
        <taxon>Flavobacteriia</taxon>
        <taxon>Flavobacteriales</taxon>
        <taxon>Weeksellaceae</taxon>
        <taxon>Chryseobacterium group</taxon>
        <taxon>Chryseobacterium</taxon>
    </lineage>
</organism>
<dbReference type="EMBL" id="JACYFS010000001">
    <property type="protein sequence ID" value="MBD8081679.1"/>
    <property type="molecule type" value="Genomic_DNA"/>
</dbReference>